<gene>
    <name evidence="9" type="primary">Mo04535</name>
    <name evidence="9" type="ORF">E5Q_04535</name>
</gene>
<keyword evidence="1" id="KW-0479">Metal-binding</keyword>
<dbReference type="SMART" id="SM00401">
    <property type="entry name" value="ZnF_GATA"/>
    <property type="match status" value="1"/>
</dbReference>
<reference evidence="9 10" key="1">
    <citation type="journal article" date="2011" name="J. Gen. Appl. Microbiol.">
        <title>Draft genome sequencing of the enigmatic basidiomycete Mixia osmundae.</title>
        <authorList>
            <person name="Nishida H."/>
            <person name="Nagatsuka Y."/>
            <person name="Sugiyama J."/>
        </authorList>
    </citation>
    <scope>NUCLEOTIDE SEQUENCE [LARGE SCALE GENOMIC DNA]</scope>
    <source>
        <strain evidence="10">CBS 9802 / IAM 14324 / JCM 22182 / KY 12970</strain>
    </source>
</reference>
<dbReference type="PROSITE" id="PS50114">
    <property type="entry name" value="GATA_ZN_FINGER_2"/>
    <property type="match status" value="1"/>
</dbReference>
<evidence type="ECO:0000256" key="2">
    <source>
        <dbReference type="ARBA" id="ARBA00022771"/>
    </source>
</evidence>
<keyword evidence="3" id="KW-0862">Zinc</keyword>
<dbReference type="AlphaFoldDB" id="G7E4U5"/>
<dbReference type="HOGENOM" id="CLU_790081_0_0_1"/>
<evidence type="ECO:0000313" key="9">
    <source>
        <dbReference type="EMBL" id="GAA97855.1"/>
    </source>
</evidence>
<evidence type="ECO:0000256" key="3">
    <source>
        <dbReference type="ARBA" id="ARBA00022833"/>
    </source>
</evidence>
<accession>G7E4U5</accession>
<feature type="compositionally biased region" description="Basic and acidic residues" evidence="7">
    <location>
        <begin position="150"/>
        <end position="163"/>
    </location>
</feature>
<keyword evidence="5" id="KW-0804">Transcription</keyword>
<dbReference type="PANTHER" id="PTHR47172">
    <property type="entry name" value="OS01G0976800 PROTEIN"/>
    <property type="match status" value="1"/>
</dbReference>
<dbReference type="CDD" id="cd00202">
    <property type="entry name" value="ZnF_GATA"/>
    <property type="match status" value="1"/>
</dbReference>
<name>G7E4U5_MIXOS</name>
<dbReference type="STRING" id="764103.G7E4U5"/>
<dbReference type="SUPFAM" id="SSF57716">
    <property type="entry name" value="Glucocorticoid receptor-like (DNA-binding domain)"/>
    <property type="match status" value="1"/>
</dbReference>
<dbReference type="eggNOG" id="ENOG502SC7T">
    <property type="taxonomic scope" value="Eukaryota"/>
</dbReference>
<sequence>MDAQTQLAQEFDWAATVKSDETSEHDFQHDCFYQSPSSSAASLFSSYTPDSWTDSLSYIDTDQAVITHGHDMPVYCPLPPHVPVIVAQPSSPSGVPVCPPAGHFANNDNRTISLGLNRSANGTFFHRPGSHQPAAKQRAHVHAILQKPATFKDKPKSRDDQYSKRYRKKTPPDQCHVCCAPDSPEWRRGPSGLRTLCNACGLVAGKIPLPDAKSIKEVLSQLEAVGRARFRTAKYELPQGAEARAQSSWSPGWKVPGAYYQTSSRQDARGLGGSPLSSWSFAPPTMYAARLPTLPMRTSVSPAPDPQMLSLLDQLRDSHVQQDAAERVPDDEEPSSSGMTSFAAHLEQQHP</sequence>
<keyword evidence="10" id="KW-1185">Reference proteome</keyword>
<comment type="caution">
    <text evidence="9">The sequence shown here is derived from an EMBL/GenBank/DDBJ whole genome shotgun (WGS) entry which is preliminary data.</text>
</comment>
<dbReference type="PANTHER" id="PTHR47172:SF24">
    <property type="entry name" value="GATA ZINC FINGER DOMAIN-CONTAINING PROTEIN 14-RELATED"/>
    <property type="match status" value="1"/>
</dbReference>
<dbReference type="GO" id="GO:0043565">
    <property type="term" value="F:sequence-specific DNA binding"/>
    <property type="evidence" value="ECO:0007669"/>
    <property type="project" value="InterPro"/>
</dbReference>
<dbReference type="GO" id="GO:0006355">
    <property type="term" value="P:regulation of DNA-templated transcription"/>
    <property type="evidence" value="ECO:0007669"/>
    <property type="project" value="InterPro"/>
</dbReference>
<dbReference type="RefSeq" id="XP_014566282.1">
    <property type="nucleotide sequence ID" value="XM_014710796.1"/>
</dbReference>
<dbReference type="InterPro" id="IPR000679">
    <property type="entry name" value="Znf_GATA"/>
</dbReference>
<protein>
    <recommendedName>
        <fullName evidence="8">GATA-type domain-containing protein</fullName>
    </recommendedName>
</protein>
<dbReference type="GO" id="GO:0008270">
    <property type="term" value="F:zinc ion binding"/>
    <property type="evidence" value="ECO:0007669"/>
    <property type="project" value="UniProtKB-KW"/>
</dbReference>
<evidence type="ECO:0000256" key="7">
    <source>
        <dbReference type="SAM" id="MobiDB-lite"/>
    </source>
</evidence>
<feature type="region of interest" description="Disordered" evidence="7">
    <location>
        <begin position="297"/>
        <end position="351"/>
    </location>
</feature>
<evidence type="ECO:0000259" key="8">
    <source>
        <dbReference type="PROSITE" id="PS50114"/>
    </source>
</evidence>
<dbReference type="InterPro" id="IPR013088">
    <property type="entry name" value="Znf_NHR/GATA"/>
</dbReference>
<keyword evidence="2 6" id="KW-0863">Zinc-finger</keyword>
<evidence type="ECO:0000256" key="5">
    <source>
        <dbReference type="ARBA" id="ARBA00023163"/>
    </source>
</evidence>
<evidence type="ECO:0000256" key="4">
    <source>
        <dbReference type="ARBA" id="ARBA00023015"/>
    </source>
</evidence>
<dbReference type="Gene3D" id="3.30.50.10">
    <property type="entry name" value="Erythroid Transcription Factor GATA-1, subunit A"/>
    <property type="match status" value="1"/>
</dbReference>
<reference evidence="9 10" key="2">
    <citation type="journal article" date="2012" name="Open Biol.">
        <title>Characteristics of nucleosomes and linker DNA regions on the genome of the basidiomycete Mixia osmundae revealed by mono- and dinucleosome mapping.</title>
        <authorList>
            <person name="Nishida H."/>
            <person name="Kondo S."/>
            <person name="Matsumoto T."/>
            <person name="Suzuki Y."/>
            <person name="Yoshikawa H."/>
            <person name="Taylor T.D."/>
            <person name="Sugiyama J."/>
        </authorList>
    </citation>
    <scope>NUCLEOTIDE SEQUENCE [LARGE SCALE GENOMIC DNA]</scope>
    <source>
        <strain evidence="10">CBS 9802 / IAM 14324 / JCM 22182 / KY 12970</strain>
    </source>
</reference>
<dbReference type="Pfam" id="PF00320">
    <property type="entry name" value="GATA"/>
    <property type="match status" value="1"/>
</dbReference>
<proteinExistence type="predicted"/>
<dbReference type="Proteomes" id="UP000009131">
    <property type="component" value="Unassembled WGS sequence"/>
</dbReference>
<feature type="region of interest" description="Disordered" evidence="7">
    <location>
        <begin position="149"/>
        <end position="174"/>
    </location>
</feature>
<dbReference type="EMBL" id="BABT02000146">
    <property type="protein sequence ID" value="GAA97855.1"/>
    <property type="molecule type" value="Genomic_DNA"/>
</dbReference>
<feature type="compositionally biased region" description="Basic and acidic residues" evidence="7">
    <location>
        <begin position="314"/>
        <end position="328"/>
    </location>
</feature>
<evidence type="ECO:0000256" key="1">
    <source>
        <dbReference type="ARBA" id="ARBA00022723"/>
    </source>
</evidence>
<keyword evidence="4" id="KW-0805">Transcription regulation</keyword>
<feature type="domain" description="GATA-type" evidence="8">
    <location>
        <begin position="169"/>
        <end position="202"/>
    </location>
</feature>
<evidence type="ECO:0000256" key="6">
    <source>
        <dbReference type="PROSITE-ProRule" id="PRU00094"/>
    </source>
</evidence>
<organism evidence="9 10">
    <name type="scientific">Mixia osmundae (strain CBS 9802 / IAM 14324 / JCM 22182 / KY 12970)</name>
    <dbReference type="NCBI Taxonomy" id="764103"/>
    <lineage>
        <taxon>Eukaryota</taxon>
        <taxon>Fungi</taxon>
        <taxon>Dikarya</taxon>
        <taxon>Basidiomycota</taxon>
        <taxon>Pucciniomycotina</taxon>
        <taxon>Mixiomycetes</taxon>
        <taxon>Mixiales</taxon>
        <taxon>Mixiaceae</taxon>
        <taxon>Mixia</taxon>
    </lineage>
</organism>
<dbReference type="OrthoDB" id="2162994at2759"/>
<evidence type="ECO:0000313" key="10">
    <source>
        <dbReference type="Proteomes" id="UP000009131"/>
    </source>
</evidence>
<dbReference type="InParanoid" id="G7E4U5"/>